<dbReference type="Gene3D" id="3.40.800.20">
    <property type="entry name" value="Histone deacetylase domain"/>
    <property type="match status" value="1"/>
</dbReference>
<accession>A0A4R6WQI9</accession>
<dbReference type="InterPro" id="IPR037138">
    <property type="entry name" value="His_deacetylse_dom_sf"/>
</dbReference>
<gene>
    <name evidence="3" type="ORF">A8950_0396</name>
</gene>
<feature type="domain" description="Histone deacetylase" evidence="2">
    <location>
        <begin position="34"/>
        <end position="323"/>
    </location>
</feature>
<dbReference type="OrthoDB" id="9808367at2"/>
<reference evidence="3 4" key="1">
    <citation type="submission" date="2019-03" db="EMBL/GenBank/DDBJ databases">
        <title>Genomic Encyclopedia of Type Strains, Phase III (KMG-III): the genomes of soil and plant-associated and newly described type strains.</title>
        <authorList>
            <person name="Whitman W."/>
        </authorList>
    </citation>
    <scope>NUCLEOTIDE SEQUENCE [LARGE SCALE GENOMIC DNA]</scope>
    <source>
        <strain evidence="3 4">CGMCC 1.7660</strain>
    </source>
</reference>
<dbReference type="PANTHER" id="PTHR10625">
    <property type="entry name" value="HISTONE DEACETYLASE HDAC1-RELATED"/>
    <property type="match status" value="1"/>
</dbReference>
<comment type="caution">
    <text evidence="3">The sequence shown here is derived from an EMBL/GenBank/DDBJ whole genome shotgun (WGS) entry which is preliminary data.</text>
</comment>
<organism evidence="3 4">
    <name type="scientific">Dongia mobilis</name>
    <dbReference type="NCBI Taxonomy" id="578943"/>
    <lineage>
        <taxon>Bacteria</taxon>
        <taxon>Pseudomonadati</taxon>
        <taxon>Pseudomonadota</taxon>
        <taxon>Alphaproteobacteria</taxon>
        <taxon>Rhodospirillales</taxon>
        <taxon>Dongiaceae</taxon>
        <taxon>Dongia</taxon>
    </lineage>
</organism>
<dbReference type="InterPro" id="IPR023801">
    <property type="entry name" value="His_deacetylse_dom"/>
</dbReference>
<proteinExistence type="inferred from homology"/>
<dbReference type="Pfam" id="PF00850">
    <property type="entry name" value="Hist_deacetyl"/>
    <property type="match status" value="1"/>
</dbReference>
<evidence type="ECO:0000259" key="2">
    <source>
        <dbReference type="Pfam" id="PF00850"/>
    </source>
</evidence>
<keyword evidence="4" id="KW-1185">Reference proteome</keyword>
<evidence type="ECO:0000313" key="4">
    <source>
        <dbReference type="Proteomes" id="UP000295783"/>
    </source>
</evidence>
<evidence type="ECO:0000256" key="1">
    <source>
        <dbReference type="ARBA" id="ARBA00005947"/>
    </source>
</evidence>
<comment type="similarity">
    <text evidence="1">Belongs to the histone deacetylase family.</text>
</comment>
<dbReference type="GO" id="GO:0040029">
    <property type="term" value="P:epigenetic regulation of gene expression"/>
    <property type="evidence" value="ECO:0007669"/>
    <property type="project" value="TreeGrafter"/>
</dbReference>
<dbReference type="GO" id="GO:0004407">
    <property type="term" value="F:histone deacetylase activity"/>
    <property type="evidence" value="ECO:0007669"/>
    <property type="project" value="TreeGrafter"/>
</dbReference>
<dbReference type="PANTHER" id="PTHR10625:SF31">
    <property type="entry name" value="HISTONE DEACETYLASE DOMAIN-CONTAINING PROTEIN"/>
    <property type="match status" value="1"/>
</dbReference>
<dbReference type="InterPro" id="IPR000286">
    <property type="entry name" value="HDACs"/>
</dbReference>
<dbReference type="CDD" id="cd09996">
    <property type="entry name" value="HDAC_classII_1"/>
    <property type="match status" value="1"/>
</dbReference>
<dbReference type="SUPFAM" id="SSF52768">
    <property type="entry name" value="Arginase/deacetylase"/>
    <property type="match status" value="1"/>
</dbReference>
<evidence type="ECO:0000313" key="3">
    <source>
        <dbReference type="EMBL" id="TDQ83852.1"/>
    </source>
</evidence>
<dbReference type="InterPro" id="IPR023696">
    <property type="entry name" value="Ureohydrolase_dom_sf"/>
</dbReference>
<dbReference type="EMBL" id="SNYW01000006">
    <property type="protein sequence ID" value="TDQ83852.1"/>
    <property type="molecule type" value="Genomic_DNA"/>
</dbReference>
<dbReference type="AlphaFoldDB" id="A0A4R6WQI9"/>
<dbReference type="GO" id="GO:0005737">
    <property type="term" value="C:cytoplasm"/>
    <property type="evidence" value="ECO:0007669"/>
    <property type="project" value="TreeGrafter"/>
</dbReference>
<dbReference type="Proteomes" id="UP000295783">
    <property type="component" value="Unassembled WGS sequence"/>
</dbReference>
<protein>
    <submittedName>
        <fullName evidence="3">Acetoin utilization deacetylase AcuC-like enzyme</fullName>
    </submittedName>
</protein>
<name>A0A4R6WQI9_9PROT</name>
<dbReference type="PRINTS" id="PR01270">
    <property type="entry name" value="HDASUPER"/>
</dbReference>
<dbReference type="RefSeq" id="WP_133611892.1">
    <property type="nucleotide sequence ID" value="NZ_SNYW01000006.1"/>
</dbReference>
<sequence>MATGFVFHELYMWHNTWNWAQVFAPSLTIQPGEHAENPETKRRLRNLLEVSGLLDQLVPVKARYASEDEIARFHTRPYIARIKKLSAENGGEASPLTPFGRGSFEIGQLSAGGTMAAFDAVIEGRVKNAYALVRPPGHHAEADLGMGFCLFGNVVIAILHAQATHGLKRIATVDWDVHHGNGTQSAFYDRKDVLTISLHQDNLYPANSGGIEENGTGEGAGYNINLPLPPGCGDGAYITAFERVVIPALRRFKPELIAVPSGFDASGVDPLGRMMVTAEGYRRMTRLLMQAADELCGGRLVMSHEGGYSPMYVPYCGLAVLEELSGIRTHVEDPWAGPMSSWGQQDLQPHQLAAIERSEQLLANIR</sequence>